<dbReference type="InterPro" id="IPR036390">
    <property type="entry name" value="WH_DNA-bd_sf"/>
</dbReference>
<organism evidence="1 2">
    <name type="scientific">Candidatus Onthousia faecipullorum</name>
    <dbReference type="NCBI Taxonomy" id="2840887"/>
    <lineage>
        <taxon>Bacteria</taxon>
        <taxon>Bacillati</taxon>
        <taxon>Bacillota</taxon>
        <taxon>Bacilli</taxon>
        <taxon>Candidatus Onthousia</taxon>
    </lineage>
</organism>
<dbReference type="AlphaFoldDB" id="A0A9D1KC94"/>
<evidence type="ECO:0000313" key="1">
    <source>
        <dbReference type="EMBL" id="HIT37901.1"/>
    </source>
</evidence>
<evidence type="ECO:0000313" key="2">
    <source>
        <dbReference type="Proteomes" id="UP000886833"/>
    </source>
</evidence>
<accession>A0A9D1KC94</accession>
<sequence length="53" mass="6119">MKLIRKNSRITQKEISDNLGINITTVARNLKDLKNKNIINRIGSNKNGQWELL</sequence>
<reference evidence="1" key="1">
    <citation type="submission" date="2020-10" db="EMBL/GenBank/DDBJ databases">
        <authorList>
            <person name="Gilroy R."/>
        </authorList>
    </citation>
    <scope>NUCLEOTIDE SEQUENCE</scope>
    <source>
        <strain evidence="1">CHK195-26880</strain>
    </source>
</reference>
<dbReference type="EMBL" id="DVKQ01000069">
    <property type="protein sequence ID" value="HIT37901.1"/>
    <property type="molecule type" value="Genomic_DNA"/>
</dbReference>
<dbReference type="InterPro" id="IPR036388">
    <property type="entry name" value="WH-like_DNA-bd_sf"/>
</dbReference>
<gene>
    <name evidence="1" type="ORF">IAB59_05450</name>
</gene>
<protein>
    <submittedName>
        <fullName evidence="1">Winged helix-turn-helix transcriptional regulator</fullName>
    </submittedName>
</protein>
<name>A0A9D1KC94_9FIRM</name>
<dbReference type="Pfam" id="PF13412">
    <property type="entry name" value="HTH_24"/>
    <property type="match status" value="1"/>
</dbReference>
<reference evidence="1" key="2">
    <citation type="journal article" date="2021" name="PeerJ">
        <title>Extensive microbial diversity within the chicken gut microbiome revealed by metagenomics and culture.</title>
        <authorList>
            <person name="Gilroy R."/>
            <person name="Ravi A."/>
            <person name="Getino M."/>
            <person name="Pursley I."/>
            <person name="Horton D.L."/>
            <person name="Alikhan N.F."/>
            <person name="Baker D."/>
            <person name="Gharbi K."/>
            <person name="Hall N."/>
            <person name="Watson M."/>
            <person name="Adriaenssens E.M."/>
            <person name="Foster-Nyarko E."/>
            <person name="Jarju S."/>
            <person name="Secka A."/>
            <person name="Antonio M."/>
            <person name="Oren A."/>
            <person name="Chaudhuri R.R."/>
            <person name="La Ragione R."/>
            <person name="Hildebrand F."/>
            <person name="Pallen M.J."/>
        </authorList>
    </citation>
    <scope>NUCLEOTIDE SEQUENCE</scope>
    <source>
        <strain evidence="1">CHK195-26880</strain>
    </source>
</reference>
<dbReference type="Gene3D" id="1.10.10.10">
    <property type="entry name" value="Winged helix-like DNA-binding domain superfamily/Winged helix DNA-binding domain"/>
    <property type="match status" value="1"/>
</dbReference>
<dbReference type="SUPFAM" id="SSF46785">
    <property type="entry name" value="Winged helix' DNA-binding domain"/>
    <property type="match status" value="1"/>
</dbReference>
<comment type="caution">
    <text evidence="1">The sequence shown here is derived from an EMBL/GenBank/DDBJ whole genome shotgun (WGS) entry which is preliminary data.</text>
</comment>
<proteinExistence type="predicted"/>
<dbReference type="Proteomes" id="UP000886833">
    <property type="component" value="Unassembled WGS sequence"/>
</dbReference>